<dbReference type="SMART" id="SM00195">
    <property type="entry name" value="DSPc"/>
    <property type="match status" value="1"/>
</dbReference>
<dbReference type="InterPro" id="IPR020422">
    <property type="entry name" value="TYR_PHOSPHATASE_DUAL_dom"/>
</dbReference>
<dbReference type="PANTHER" id="PTHR46588">
    <property type="entry name" value="SERINE/THREONINE/TYROSINE-INTERACTING PROTEIN"/>
    <property type="match status" value="1"/>
</dbReference>
<dbReference type="InterPro" id="IPR000340">
    <property type="entry name" value="Dual-sp_phosphatase_cat-dom"/>
</dbReference>
<comment type="similarity">
    <text evidence="1">Belongs to the protein-tyrosine phosphatase family. Non-receptor class subfamily.</text>
</comment>
<gene>
    <name evidence="4" type="ORF">SEPCBS119000_003843</name>
</gene>
<sequence length="395" mass="43840">MQLPAGVVANAPYQGAAPMLPNIAVPLVSSFFRPRSANGAGGISQQSPGGASKMWQKVEIDSPSTAVPWAIRPSMRNAAVFDFSAAQLHQITGSYGRRDSVNQSGDWTYEMRRDAQQILPHLFLGPTNAARDRVFLRRAGITKVMAVRDSRLAEARLLVVEHVAKELGMESECIDVADARALLRALAPAVQSINRHMLAMPTDAQGVSTGKVLVYCETGNVRSPPVVAAYLMSMYGMELLDALQFVHKARFCISLDEEYKRMLLSFADLLQARRDVAVEDDLECAEPLEVEESVAFSNQRGRMGVDSLQGQMDGLLDVPLAFRQRVVSRSRTRPPKRYVEETMDERDDRAEAGSQHIQSREPSVEPSWLNLDMARYQDRPQFVPFTDNSVEEMAL</sequence>
<accession>A0ABP0DNW1</accession>
<reference evidence="4 5" key="1">
    <citation type="submission" date="2024-01" db="EMBL/GenBank/DDBJ databases">
        <authorList>
            <person name="Allen C."/>
            <person name="Tagirdzhanova G."/>
        </authorList>
    </citation>
    <scope>NUCLEOTIDE SEQUENCE [LARGE SCALE GENOMIC DNA]</scope>
    <source>
        <strain evidence="4 5">CBS 119000</strain>
    </source>
</reference>
<evidence type="ECO:0000256" key="2">
    <source>
        <dbReference type="SAM" id="MobiDB-lite"/>
    </source>
</evidence>
<comment type="caution">
    <text evidence="4">The sequence shown here is derived from an EMBL/GenBank/DDBJ whole genome shotgun (WGS) entry which is preliminary data.</text>
</comment>
<dbReference type="PANTHER" id="PTHR46588:SF1">
    <property type="entry name" value="SERINE_THREONINE_TYROSINE-INTERACTING PROTEIN"/>
    <property type="match status" value="1"/>
</dbReference>
<dbReference type="EMBL" id="CAWUON010000053">
    <property type="protein sequence ID" value="CAK7269964.1"/>
    <property type="molecule type" value="Genomic_DNA"/>
</dbReference>
<dbReference type="InterPro" id="IPR052449">
    <property type="entry name" value="STYX-Interacting_Phosphatase"/>
</dbReference>
<dbReference type="Proteomes" id="UP001642502">
    <property type="component" value="Unassembled WGS sequence"/>
</dbReference>
<name>A0ABP0DNW1_9PEZI</name>
<evidence type="ECO:0000259" key="3">
    <source>
        <dbReference type="PROSITE" id="PS50056"/>
    </source>
</evidence>
<organism evidence="4 5">
    <name type="scientific">Sporothrix epigloea</name>
    <dbReference type="NCBI Taxonomy" id="1892477"/>
    <lineage>
        <taxon>Eukaryota</taxon>
        <taxon>Fungi</taxon>
        <taxon>Dikarya</taxon>
        <taxon>Ascomycota</taxon>
        <taxon>Pezizomycotina</taxon>
        <taxon>Sordariomycetes</taxon>
        <taxon>Sordariomycetidae</taxon>
        <taxon>Ophiostomatales</taxon>
        <taxon>Ophiostomataceae</taxon>
        <taxon>Sporothrix</taxon>
    </lineage>
</organism>
<keyword evidence="5" id="KW-1185">Reference proteome</keyword>
<dbReference type="InterPro" id="IPR000387">
    <property type="entry name" value="Tyr_Pase_dom"/>
</dbReference>
<proteinExistence type="inferred from homology"/>
<evidence type="ECO:0000256" key="1">
    <source>
        <dbReference type="ARBA" id="ARBA00009649"/>
    </source>
</evidence>
<dbReference type="CDD" id="cd14498">
    <property type="entry name" value="DSP"/>
    <property type="match status" value="1"/>
</dbReference>
<dbReference type="SUPFAM" id="SSF52799">
    <property type="entry name" value="(Phosphotyrosine protein) phosphatases II"/>
    <property type="match status" value="1"/>
</dbReference>
<feature type="region of interest" description="Disordered" evidence="2">
    <location>
        <begin position="332"/>
        <end position="364"/>
    </location>
</feature>
<feature type="domain" description="Tyrosine specific protein phosphatases" evidence="3">
    <location>
        <begin position="184"/>
        <end position="261"/>
    </location>
</feature>
<evidence type="ECO:0000313" key="4">
    <source>
        <dbReference type="EMBL" id="CAK7269964.1"/>
    </source>
</evidence>
<evidence type="ECO:0000313" key="5">
    <source>
        <dbReference type="Proteomes" id="UP001642502"/>
    </source>
</evidence>
<dbReference type="Pfam" id="PF00782">
    <property type="entry name" value="DSPc"/>
    <property type="match status" value="1"/>
</dbReference>
<dbReference type="InterPro" id="IPR029021">
    <property type="entry name" value="Prot-tyrosine_phosphatase-like"/>
</dbReference>
<protein>
    <recommendedName>
        <fullName evidence="3">Tyrosine specific protein phosphatases domain-containing protein</fullName>
    </recommendedName>
</protein>
<dbReference type="PROSITE" id="PS50056">
    <property type="entry name" value="TYR_PHOSPHATASE_2"/>
    <property type="match status" value="1"/>
</dbReference>
<dbReference type="Gene3D" id="3.90.190.10">
    <property type="entry name" value="Protein tyrosine phosphatase superfamily"/>
    <property type="match status" value="1"/>
</dbReference>